<evidence type="ECO:0000313" key="2">
    <source>
        <dbReference type="Proteomes" id="UP001589814"/>
    </source>
</evidence>
<dbReference type="EMBL" id="JBHLVX010000050">
    <property type="protein sequence ID" value="MFC0268963.1"/>
    <property type="molecule type" value="Genomic_DNA"/>
</dbReference>
<gene>
    <name evidence="1" type="ORF">ACFFHW_13370</name>
</gene>
<dbReference type="Pfam" id="PF08905">
    <property type="entry name" value="DUF1850"/>
    <property type="match status" value="1"/>
</dbReference>
<evidence type="ECO:0000313" key="1">
    <source>
        <dbReference type="EMBL" id="MFC0268963.1"/>
    </source>
</evidence>
<name>A0ABV6G631_9GAMM</name>
<dbReference type="Proteomes" id="UP001589814">
    <property type="component" value="Unassembled WGS sequence"/>
</dbReference>
<proteinExistence type="predicted"/>
<sequence>MQQRRVRPAVIVVLVALLAGLCWPLPWLTLGVLQTDNSVALRWAFPGGEGTGFALRWQHSVEREDWIEYFRLVPGGTRLVATRFRTFGAGVPDSIGSATRIDNGWVVMAGIDRRVDPLLVQAASQEHYRLLYAGRRFDMASLGSAPILRIQQQRRPLLWAASALWRPWWHWIQRGQLPPKVEKGIMTW</sequence>
<keyword evidence="2" id="KW-1185">Reference proteome</keyword>
<comment type="caution">
    <text evidence="1">The sequence shown here is derived from an EMBL/GenBank/DDBJ whole genome shotgun (WGS) entry which is preliminary data.</text>
</comment>
<dbReference type="RefSeq" id="WP_019951407.1">
    <property type="nucleotide sequence ID" value="NZ_JBHLVX010000050.1"/>
</dbReference>
<protein>
    <submittedName>
        <fullName evidence="1">DUF1850 domain-containing protein</fullName>
    </submittedName>
</protein>
<accession>A0ABV6G631</accession>
<dbReference type="InterPro" id="IPR015001">
    <property type="entry name" value="DUF1850"/>
</dbReference>
<reference evidence="1 2" key="1">
    <citation type="submission" date="2024-09" db="EMBL/GenBank/DDBJ databases">
        <authorList>
            <person name="Sun Q."/>
            <person name="Mori K."/>
        </authorList>
    </citation>
    <scope>NUCLEOTIDE SEQUENCE [LARGE SCALE GENOMIC DNA]</scope>
    <source>
        <strain evidence="1 2">CCM 7415</strain>
    </source>
</reference>
<organism evidence="1 2">
    <name type="scientific">Kushneria aurantia</name>
    <dbReference type="NCBI Taxonomy" id="504092"/>
    <lineage>
        <taxon>Bacteria</taxon>
        <taxon>Pseudomonadati</taxon>
        <taxon>Pseudomonadota</taxon>
        <taxon>Gammaproteobacteria</taxon>
        <taxon>Oceanospirillales</taxon>
        <taxon>Halomonadaceae</taxon>
        <taxon>Kushneria</taxon>
    </lineage>
</organism>